<keyword evidence="1" id="KW-0472">Membrane</keyword>
<reference evidence="3" key="1">
    <citation type="journal article" date="2014" name="Int. J. Syst. Evol. Microbiol.">
        <title>Complete genome of a new Firmicutes species belonging to the dominant human colonic microbiota ('Ruminococcus bicirculans') reveals two chromosomes and a selective capacity to utilize plant glucans.</title>
        <authorList>
            <consortium name="NISC Comparative Sequencing Program"/>
            <person name="Wegmann U."/>
            <person name="Louis P."/>
            <person name="Goesmann A."/>
            <person name="Henrissat B."/>
            <person name="Duncan S.H."/>
            <person name="Flint H.J."/>
        </authorList>
    </citation>
    <scope>NUCLEOTIDE SEQUENCE</scope>
    <source>
        <strain evidence="3">NBRC 107715</strain>
    </source>
</reference>
<dbReference type="AlphaFoldDB" id="A0A512J8C0"/>
<dbReference type="Proteomes" id="UP001156856">
    <property type="component" value="Unassembled WGS sequence"/>
</dbReference>
<evidence type="ECO:0000313" key="4">
    <source>
        <dbReference type="Proteomes" id="UP000321960"/>
    </source>
</evidence>
<keyword evidence="1" id="KW-0812">Transmembrane</keyword>
<organism evidence="2 4">
    <name type="scientific">Methylobacterium oxalidis</name>
    <dbReference type="NCBI Taxonomy" id="944322"/>
    <lineage>
        <taxon>Bacteria</taxon>
        <taxon>Pseudomonadati</taxon>
        <taxon>Pseudomonadota</taxon>
        <taxon>Alphaproteobacteria</taxon>
        <taxon>Hyphomicrobiales</taxon>
        <taxon>Methylobacteriaceae</taxon>
        <taxon>Methylobacterium</taxon>
    </lineage>
</organism>
<evidence type="ECO:0000313" key="3">
    <source>
        <dbReference type="EMBL" id="GLS62962.1"/>
    </source>
</evidence>
<dbReference type="InterPro" id="IPR017015">
    <property type="entry name" value="UCP033367_VanZ"/>
</dbReference>
<reference evidence="2 4" key="3">
    <citation type="submission" date="2019-07" db="EMBL/GenBank/DDBJ databases">
        <title>Whole genome shotgun sequence of Methylobacterium oxalidis NBRC 107715.</title>
        <authorList>
            <person name="Hosoyama A."/>
            <person name="Uohara A."/>
            <person name="Ohji S."/>
            <person name="Ichikawa N."/>
        </authorList>
    </citation>
    <scope>NUCLEOTIDE SEQUENCE [LARGE SCALE GENOMIC DNA]</scope>
    <source>
        <strain evidence="2 4">NBRC 107715</strain>
    </source>
</reference>
<proteinExistence type="predicted"/>
<feature type="transmembrane region" description="Helical" evidence="1">
    <location>
        <begin position="31"/>
        <end position="51"/>
    </location>
</feature>
<gene>
    <name evidence="3" type="ORF">GCM10007888_13430</name>
    <name evidence="2" type="ORF">MOX02_42200</name>
</gene>
<feature type="transmembrane region" description="Helical" evidence="1">
    <location>
        <begin position="58"/>
        <end position="76"/>
    </location>
</feature>
<evidence type="ECO:0000256" key="1">
    <source>
        <dbReference type="SAM" id="Phobius"/>
    </source>
</evidence>
<feature type="transmembrane region" description="Helical" evidence="1">
    <location>
        <begin position="88"/>
        <end position="106"/>
    </location>
</feature>
<comment type="caution">
    <text evidence="2">The sequence shown here is derived from an EMBL/GenBank/DDBJ whole genome shotgun (WGS) entry which is preliminary data.</text>
</comment>
<dbReference type="EMBL" id="BJZU01000093">
    <property type="protein sequence ID" value="GEP06182.1"/>
    <property type="molecule type" value="Genomic_DNA"/>
</dbReference>
<keyword evidence="5" id="KW-1185">Reference proteome</keyword>
<reference evidence="5" key="2">
    <citation type="journal article" date="2019" name="Int. J. Syst. Evol. Microbiol.">
        <title>The Global Catalogue of Microorganisms (GCM) 10K type strain sequencing project: providing services to taxonomists for standard genome sequencing and annotation.</title>
        <authorList>
            <consortium name="The Broad Institute Genomics Platform"/>
            <consortium name="The Broad Institute Genome Sequencing Center for Infectious Disease"/>
            <person name="Wu L."/>
            <person name="Ma J."/>
        </authorList>
    </citation>
    <scope>NUCLEOTIDE SEQUENCE [LARGE SCALE GENOMIC DNA]</scope>
    <source>
        <strain evidence="5">NBRC 107715</strain>
    </source>
</reference>
<dbReference type="EMBL" id="BSPK01000018">
    <property type="protein sequence ID" value="GLS62962.1"/>
    <property type="molecule type" value="Genomic_DNA"/>
</dbReference>
<accession>A0A512J8C0</accession>
<evidence type="ECO:0000313" key="2">
    <source>
        <dbReference type="EMBL" id="GEP06182.1"/>
    </source>
</evidence>
<name>A0A512J8C0_9HYPH</name>
<sequence length="116" mass="12213">MSAAARPLAWLLLAALLVVTLAPIGYRPVSAAPVSLERFGAFALLGFLFAAGYPRRRWQVLALTLAAAGLLEILQMLQPTRHGRVADFAVKAAGCGLGGLAALAIAHRRKAPEERG</sequence>
<reference evidence="3" key="4">
    <citation type="submission" date="2023-01" db="EMBL/GenBank/DDBJ databases">
        <title>Draft genome sequence of Methylobacterium oxalidis strain NBRC 107715.</title>
        <authorList>
            <person name="Sun Q."/>
            <person name="Mori K."/>
        </authorList>
    </citation>
    <scope>NUCLEOTIDE SEQUENCE</scope>
    <source>
        <strain evidence="3">NBRC 107715</strain>
    </source>
</reference>
<dbReference type="PIRSF" id="PIRSF033367">
    <property type="entry name" value="UCP033367_VanZ"/>
    <property type="match status" value="1"/>
</dbReference>
<dbReference type="Proteomes" id="UP000321960">
    <property type="component" value="Unassembled WGS sequence"/>
</dbReference>
<dbReference type="RefSeq" id="WP_147027736.1">
    <property type="nucleotide sequence ID" value="NZ_BJZU01000093.1"/>
</dbReference>
<keyword evidence="1" id="KW-1133">Transmembrane helix</keyword>
<evidence type="ECO:0000313" key="5">
    <source>
        <dbReference type="Proteomes" id="UP001156856"/>
    </source>
</evidence>
<protein>
    <submittedName>
        <fullName evidence="2">Uncharacterized protein</fullName>
    </submittedName>
</protein>